<dbReference type="EMBL" id="BDDD01000372">
    <property type="protein sequence ID" value="GAV64851.1"/>
    <property type="molecule type" value="Genomic_DNA"/>
</dbReference>
<feature type="region of interest" description="Disordered" evidence="3">
    <location>
        <begin position="1"/>
        <end position="33"/>
    </location>
</feature>
<dbReference type="OrthoDB" id="3800936at2759"/>
<reference evidence="6" key="1">
    <citation type="submission" date="2016-04" db="EMBL/GenBank/DDBJ databases">
        <title>Cephalotus genome sequencing.</title>
        <authorList>
            <person name="Fukushima K."/>
            <person name="Hasebe M."/>
            <person name="Fang X."/>
        </authorList>
    </citation>
    <scope>NUCLEOTIDE SEQUENCE [LARGE SCALE GENOMIC DNA]</scope>
    <source>
        <strain evidence="6">cv. St1</strain>
    </source>
</reference>
<dbReference type="STRING" id="3775.A0A1Q3BA04"/>
<organism evidence="5 6">
    <name type="scientific">Cephalotus follicularis</name>
    <name type="common">Albany pitcher plant</name>
    <dbReference type="NCBI Taxonomy" id="3775"/>
    <lineage>
        <taxon>Eukaryota</taxon>
        <taxon>Viridiplantae</taxon>
        <taxon>Streptophyta</taxon>
        <taxon>Embryophyta</taxon>
        <taxon>Tracheophyta</taxon>
        <taxon>Spermatophyta</taxon>
        <taxon>Magnoliopsida</taxon>
        <taxon>eudicotyledons</taxon>
        <taxon>Gunneridae</taxon>
        <taxon>Pentapetalae</taxon>
        <taxon>rosids</taxon>
        <taxon>fabids</taxon>
        <taxon>Oxalidales</taxon>
        <taxon>Cephalotaceae</taxon>
        <taxon>Cephalotus</taxon>
    </lineage>
</organism>
<feature type="region of interest" description="Disordered" evidence="3">
    <location>
        <begin position="706"/>
        <end position="826"/>
    </location>
</feature>
<name>A0A1Q3BA04_CEPFO</name>
<feature type="compositionally biased region" description="Acidic residues" evidence="3">
    <location>
        <begin position="107"/>
        <end position="118"/>
    </location>
</feature>
<dbReference type="CDD" id="cd00590">
    <property type="entry name" value="RRM_SF"/>
    <property type="match status" value="2"/>
</dbReference>
<keyword evidence="6" id="KW-1185">Reference proteome</keyword>
<accession>A0A1Q3BA04</accession>
<feature type="compositionally biased region" description="Acidic residues" evidence="3">
    <location>
        <begin position="223"/>
        <end position="234"/>
    </location>
</feature>
<protein>
    <submittedName>
        <fullName evidence="5">RRM_1 domain-containing protein</fullName>
    </submittedName>
</protein>
<comment type="caution">
    <text evidence="5">The sequence shown here is derived from an EMBL/GenBank/DDBJ whole genome shotgun (WGS) entry which is preliminary data.</text>
</comment>
<feature type="region of interest" description="Disordered" evidence="3">
    <location>
        <begin position="58"/>
        <end position="94"/>
    </location>
</feature>
<dbReference type="InterPro" id="IPR000504">
    <property type="entry name" value="RRM_dom"/>
</dbReference>
<dbReference type="Gene3D" id="3.30.70.330">
    <property type="match status" value="3"/>
</dbReference>
<feature type="domain" description="RRM" evidence="4">
    <location>
        <begin position="529"/>
        <end position="613"/>
    </location>
</feature>
<dbReference type="InterPro" id="IPR012677">
    <property type="entry name" value="Nucleotide-bd_a/b_plait_sf"/>
</dbReference>
<feature type="compositionally biased region" description="Basic and acidic residues" evidence="3">
    <location>
        <begin position="799"/>
        <end position="815"/>
    </location>
</feature>
<feature type="compositionally biased region" description="Polar residues" evidence="3">
    <location>
        <begin position="8"/>
        <end position="17"/>
    </location>
</feature>
<feature type="domain" description="RRM" evidence="4">
    <location>
        <begin position="626"/>
        <end position="697"/>
    </location>
</feature>
<feature type="region of interest" description="Disordered" evidence="3">
    <location>
        <begin position="200"/>
        <end position="234"/>
    </location>
</feature>
<evidence type="ECO:0000256" key="3">
    <source>
        <dbReference type="SAM" id="MobiDB-lite"/>
    </source>
</evidence>
<dbReference type="Pfam" id="PF00076">
    <property type="entry name" value="RRM_1"/>
    <property type="match status" value="3"/>
</dbReference>
<feature type="domain" description="RRM" evidence="4">
    <location>
        <begin position="448"/>
        <end position="527"/>
    </location>
</feature>
<evidence type="ECO:0000313" key="6">
    <source>
        <dbReference type="Proteomes" id="UP000187406"/>
    </source>
</evidence>
<evidence type="ECO:0000256" key="1">
    <source>
        <dbReference type="ARBA" id="ARBA00022884"/>
    </source>
</evidence>
<dbReference type="SUPFAM" id="SSF54928">
    <property type="entry name" value="RNA-binding domain, RBD"/>
    <property type="match status" value="2"/>
</dbReference>
<feature type="compositionally biased region" description="Acidic residues" evidence="3">
    <location>
        <begin position="409"/>
        <end position="431"/>
    </location>
</feature>
<sequence length="938" mass="102977">MPRRRSTRINNKNTTPKSIDRSAIPEAADDKNSEASANLLEAEVANLERFYTVMIQKGFQAEEEEEEEAIEEKNNDSNDDSNKNEDSGIVTVDDALLNREVGVGVVEDNENLESEGAEAEGNLTSENSEGGVVEKELNLGTDLEDDVKIDSTKGFEGKFEEDSVTISRKAADENACEIDDSKLHCHQDSVKEEISAANTKDMKSPGYTNDTSGIGGEGHMENNGEETMEDEEKDEEQNSHINNGVSAVLDNANLNGEVAVLEDNCFLNNEGAEGIVDCVQYDNSYVKSEGVVVETSLGAAVEDFANLDSEDFEGKINGIANMQENSNLNTEDVAVQIDIIASKECQVEAEGESDGSKLDYEEAALGAPGEENAAANAEDKKSPGHTDASFSIGEGGDGEGYNEKRKETAEDDENEYGQADSEEDNKEDDDPLGFGDDPLFDQKRPKQLEIYVGGLDKRAVEEDLIEVFGKFGDVQAARIIKHPTAKKNKGFGFISYATVEQAINVLSELKDGIEVRGKRVKISASQDNNTLYMGKICREWTKEQVLEKLKDYGIEHIEEINLPNDPAKEGKTKGFALLAFGNHSDAIAAFQRLSKPDAVFGGDGSVKVAFAQSQMHPTAEVLSQVKTVYIEGLTKSWDAEKLKLLCKQYGEIKEVRLSPKFRAKQKVFGFVMFTSRESALACVEGINNSQIGDAKKVTGGFKVNKESERATGSMMKGHAEPKENANYSGTKRKASSDKSKRTEKMGKAVAEEKNQALSKSRSNIEGKPNKSLSIIADGQDVGMPSMVEKTDHKRKKSPFKVDRRGKRAIDHDRSKRPSKRPRGYYAPFISSYRGHAKSGTSGSKRHHVDMEPHAGYLEPASRKQDQYYAGYLEPTLKRQMRAHPGHIKPAPGNQGQPSARYHQPPQTTIGREALPHAGYFESAVVRQGYNADNNGLRR</sequence>
<feature type="compositionally biased region" description="Basic and acidic residues" evidence="3">
    <location>
        <begin position="734"/>
        <end position="754"/>
    </location>
</feature>
<feature type="compositionally biased region" description="Basic and acidic residues" evidence="3">
    <location>
        <begin position="71"/>
        <end position="86"/>
    </location>
</feature>
<dbReference type="InParanoid" id="A0A1Q3BA04"/>
<dbReference type="GO" id="GO:0003723">
    <property type="term" value="F:RNA binding"/>
    <property type="evidence" value="ECO:0007669"/>
    <property type="project" value="UniProtKB-UniRule"/>
</dbReference>
<evidence type="ECO:0000313" key="5">
    <source>
        <dbReference type="EMBL" id="GAV64851.1"/>
    </source>
</evidence>
<dbReference type="PROSITE" id="PS50102">
    <property type="entry name" value="RRM"/>
    <property type="match status" value="3"/>
</dbReference>
<evidence type="ECO:0000259" key="4">
    <source>
        <dbReference type="PROSITE" id="PS50102"/>
    </source>
</evidence>
<keyword evidence="1 2" id="KW-0694">RNA-binding</keyword>
<feature type="compositionally biased region" description="Acidic residues" evidence="3">
    <location>
        <begin position="61"/>
        <end position="70"/>
    </location>
</feature>
<feature type="region of interest" description="Disordered" evidence="3">
    <location>
        <begin position="372"/>
        <end position="441"/>
    </location>
</feature>
<dbReference type="SMART" id="SM00360">
    <property type="entry name" value="RRM"/>
    <property type="match status" value="3"/>
</dbReference>
<feature type="region of interest" description="Disordered" evidence="3">
    <location>
        <begin position="883"/>
        <end position="906"/>
    </location>
</feature>
<gene>
    <name evidence="5" type="ORF">CFOL_v3_08366</name>
</gene>
<feature type="non-terminal residue" evidence="5">
    <location>
        <position position="938"/>
    </location>
</feature>
<dbReference type="AlphaFoldDB" id="A0A1Q3BA04"/>
<proteinExistence type="predicted"/>
<evidence type="ECO:0000256" key="2">
    <source>
        <dbReference type="PROSITE-ProRule" id="PRU00176"/>
    </source>
</evidence>
<dbReference type="PANTHER" id="PTHR21245">
    <property type="entry name" value="HETEROGENEOUS NUCLEAR RIBONUCLEOPROTEIN"/>
    <property type="match status" value="1"/>
</dbReference>
<feature type="region of interest" description="Disordered" evidence="3">
    <location>
        <begin position="107"/>
        <end position="132"/>
    </location>
</feature>
<dbReference type="InterPro" id="IPR035979">
    <property type="entry name" value="RBD_domain_sf"/>
</dbReference>
<dbReference type="Proteomes" id="UP000187406">
    <property type="component" value="Unassembled WGS sequence"/>
</dbReference>